<reference evidence="2" key="1">
    <citation type="submission" date="2021-10" db="EMBL/GenBank/DDBJ databases">
        <title>De novo Genome Assembly of Clathrus columnatus (Basidiomycota, Fungi) Using Illumina and Nanopore Sequence Data.</title>
        <authorList>
            <person name="Ogiso-Tanaka E."/>
            <person name="Itagaki H."/>
            <person name="Hosoya T."/>
            <person name="Hosaka K."/>
        </authorList>
    </citation>
    <scope>NUCLEOTIDE SEQUENCE</scope>
    <source>
        <strain evidence="2">MO-923</strain>
    </source>
</reference>
<evidence type="ECO:0000256" key="1">
    <source>
        <dbReference type="SAM" id="MobiDB-lite"/>
    </source>
</evidence>
<accession>A0AAV5ABF5</accession>
<evidence type="ECO:0000313" key="3">
    <source>
        <dbReference type="Proteomes" id="UP001050691"/>
    </source>
</evidence>
<feature type="region of interest" description="Disordered" evidence="1">
    <location>
        <begin position="66"/>
        <end position="90"/>
    </location>
</feature>
<dbReference type="PANTHER" id="PTHR46689">
    <property type="entry name" value="MEMBRANE PROTEIN, PUTATIVE-RELATED"/>
    <property type="match status" value="1"/>
</dbReference>
<dbReference type="AlphaFoldDB" id="A0AAV5ABF5"/>
<name>A0AAV5ABF5_9AGAM</name>
<gene>
    <name evidence="2" type="ORF">Clacol_006209</name>
</gene>
<dbReference type="EMBL" id="BPWL01000007">
    <property type="protein sequence ID" value="GJJ11971.1"/>
    <property type="molecule type" value="Genomic_DNA"/>
</dbReference>
<feature type="region of interest" description="Disordered" evidence="1">
    <location>
        <begin position="1"/>
        <end position="34"/>
    </location>
</feature>
<protein>
    <submittedName>
        <fullName evidence="2">Uncharacterized protein</fullName>
    </submittedName>
</protein>
<keyword evidence="3" id="KW-1185">Reference proteome</keyword>
<evidence type="ECO:0000313" key="2">
    <source>
        <dbReference type="EMBL" id="GJJ11971.1"/>
    </source>
</evidence>
<dbReference type="PANTHER" id="PTHR46689:SF1">
    <property type="entry name" value="PHOD-LIKE PHOSPHATASE DOMAIN-CONTAINING PROTEIN"/>
    <property type="match status" value="1"/>
</dbReference>
<comment type="caution">
    <text evidence="2">The sequence shown here is derived from an EMBL/GenBank/DDBJ whole genome shotgun (WGS) entry which is preliminary data.</text>
</comment>
<feature type="compositionally biased region" description="Polar residues" evidence="1">
    <location>
        <begin position="66"/>
        <end position="75"/>
    </location>
</feature>
<dbReference type="Proteomes" id="UP001050691">
    <property type="component" value="Unassembled WGS sequence"/>
</dbReference>
<sequence length="336" mass="37662">MDTTGWHTHRKAAEEDEQYSHPQRNPFGHYRPIESAPPINNPFVGGFVNPEVLSDETSQINLNDQLSTETPSQPLSAAAERARNQRHRVPRALNPHLQVMCGPLLRYDTVDPSRGIYRGACLLVSESLPYIITTNDSLDFQALDAGSIYEPSPKMVLEWDPDQTNEARKSYQSSSVSRSTGMVLKATTVSPSLPSILTPVPATNGTLPYQTSVKGPRWETKSISGTDIWVYEQRHPNSDSKTTCTFWRFIFEIPLAEVEICVRYRINQGLENEFWIPGIDQNMRWATHSAGVKPEDFCGPGFDSGADPLWVNLLEKHYEKPFHALVGGGDQLYCDA</sequence>
<proteinExistence type="predicted"/>
<organism evidence="2 3">
    <name type="scientific">Clathrus columnatus</name>
    <dbReference type="NCBI Taxonomy" id="1419009"/>
    <lineage>
        <taxon>Eukaryota</taxon>
        <taxon>Fungi</taxon>
        <taxon>Dikarya</taxon>
        <taxon>Basidiomycota</taxon>
        <taxon>Agaricomycotina</taxon>
        <taxon>Agaricomycetes</taxon>
        <taxon>Phallomycetidae</taxon>
        <taxon>Phallales</taxon>
        <taxon>Clathraceae</taxon>
        <taxon>Clathrus</taxon>
    </lineage>
</organism>
<dbReference type="GO" id="GO:0016020">
    <property type="term" value="C:membrane"/>
    <property type="evidence" value="ECO:0007669"/>
    <property type="project" value="TreeGrafter"/>
</dbReference>